<proteinExistence type="inferred from homology"/>
<dbReference type="KEGG" id="glt:GlitD10_1922"/>
<dbReference type="GO" id="GO:1902358">
    <property type="term" value="P:sulfate transmembrane transport"/>
    <property type="evidence" value="ECO:0007669"/>
    <property type="project" value="InterPro"/>
</dbReference>
<keyword evidence="7" id="KW-1185">Reference proteome</keyword>
<comment type="similarity">
    <text evidence="2">Belongs to the prokaryotic sulfate-binding protein family.</text>
</comment>
<evidence type="ECO:0000256" key="5">
    <source>
        <dbReference type="ARBA" id="ARBA00022764"/>
    </source>
</evidence>
<evidence type="ECO:0000313" key="6">
    <source>
        <dbReference type="EMBL" id="APB34248.1"/>
    </source>
</evidence>
<protein>
    <submittedName>
        <fullName evidence="6">Thiosulfate-binding protein</fullName>
    </submittedName>
</protein>
<dbReference type="AlphaFoldDB" id="A0A1J0AEA5"/>
<evidence type="ECO:0000256" key="1">
    <source>
        <dbReference type="ARBA" id="ARBA00004418"/>
    </source>
</evidence>
<sequence>MWAAGVAQVSGGGVIRRRWVIGLDQRESRPAGKNGRTKPDFLCGDQGAAHDRIIPAFITKWRKETGETGRFRTSYGGSGTQARAVIDGLQADVVHLALGLDVDRYVDRRGTRKVAAAFVQYLFTEQAQREFARTGFQPVNRVVAQEFRSKYPPVGKLYTVQALGGWDKVQQQFFADGAMFDRIQANLR</sequence>
<evidence type="ECO:0000256" key="4">
    <source>
        <dbReference type="ARBA" id="ARBA00022729"/>
    </source>
</evidence>
<keyword evidence="5" id="KW-0574">Periplasm</keyword>
<dbReference type="RefSeq" id="WP_071454722.1">
    <property type="nucleotide sequence ID" value="NZ_CP017675.1"/>
</dbReference>
<dbReference type="Proteomes" id="UP000180235">
    <property type="component" value="Chromosome"/>
</dbReference>
<dbReference type="GO" id="GO:0140104">
    <property type="term" value="F:molecular carrier activity"/>
    <property type="evidence" value="ECO:0007669"/>
    <property type="project" value="InterPro"/>
</dbReference>
<dbReference type="GO" id="GO:0042597">
    <property type="term" value="C:periplasmic space"/>
    <property type="evidence" value="ECO:0007669"/>
    <property type="project" value="UniProtKB-SubCell"/>
</dbReference>
<gene>
    <name evidence="6" type="primary">sbp-2</name>
    <name evidence="6" type="ORF">GlitD10_1922</name>
</gene>
<keyword evidence="4" id="KW-0732">Signal</keyword>
<dbReference type="PANTHER" id="PTHR30368">
    <property type="entry name" value="SULFATE-BINDING PROTEIN"/>
    <property type="match status" value="1"/>
</dbReference>
<dbReference type="InterPro" id="IPR005669">
    <property type="entry name" value="Thiosulph/SO4-bd"/>
</dbReference>
<dbReference type="EMBL" id="CP017675">
    <property type="protein sequence ID" value="APB34248.1"/>
    <property type="molecule type" value="Genomic_DNA"/>
</dbReference>
<dbReference type="Gene3D" id="3.40.190.10">
    <property type="entry name" value="Periplasmic binding protein-like II"/>
    <property type="match status" value="2"/>
</dbReference>
<accession>A0A1J0AEA5</accession>
<dbReference type="STRING" id="1188229.GlitD10_1922"/>
<dbReference type="SUPFAM" id="SSF53850">
    <property type="entry name" value="Periplasmic binding protein-like II"/>
    <property type="match status" value="2"/>
</dbReference>
<comment type="subcellular location">
    <subcellularLocation>
        <location evidence="1">Periplasm</location>
    </subcellularLocation>
</comment>
<dbReference type="PANTHER" id="PTHR30368:SF2">
    <property type="entry name" value="SULFATE-BINDING PROTEIN"/>
    <property type="match status" value="1"/>
</dbReference>
<reference evidence="6 7" key="1">
    <citation type="submission" date="2016-10" db="EMBL/GenBank/DDBJ databases">
        <title>Description of Gloeomargarita lithophora gen. nov., sp. nov., a thylakoid-bearing basal-branching cyanobacterium with intracellular carbonates, and proposal for Gloeomargaritales ord. nov.</title>
        <authorList>
            <person name="Moreira D."/>
            <person name="Tavera R."/>
            <person name="Benzerara K."/>
            <person name="Skouri-Panet F."/>
            <person name="Couradeau E."/>
            <person name="Gerard E."/>
            <person name="Loussert C."/>
            <person name="Novelo E."/>
            <person name="Zivanovic Y."/>
            <person name="Lopez-Garcia P."/>
        </authorList>
    </citation>
    <scope>NUCLEOTIDE SEQUENCE [LARGE SCALE GENOMIC DNA]</scope>
    <source>
        <strain evidence="6 7">D10</strain>
    </source>
</reference>
<evidence type="ECO:0000313" key="7">
    <source>
        <dbReference type="Proteomes" id="UP000180235"/>
    </source>
</evidence>
<evidence type="ECO:0000256" key="3">
    <source>
        <dbReference type="ARBA" id="ARBA00022448"/>
    </source>
</evidence>
<name>A0A1J0AEA5_9CYAN</name>
<evidence type="ECO:0000256" key="2">
    <source>
        <dbReference type="ARBA" id="ARBA00006099"/>
    </source>
</evidence>
<dbReference type="OrthoDB" id="9802127at2"/>
<keyword evidence="3" id="KW-0813">Transport</keyword>
<organism evidence="6 7">
    <name type="scientific">Gloeomargarita lithophora Alchichica-D10</name>
    <dbReference type="NCBI Taxonomy" id="1188229"/>
    <lineage>
        <taxon>Bacteria</taxon>
        <taxon>Bacillati</taxon>
        <taxon>Cyanobacteriota</taxon>
        <taxon>Cyanophyceae</taxon>
        <taxon>Gloeomargaritales</taxon>
        <taxon>Gloeomargaritaceae</taxon>
        <taxon>Gloeomargarita</taxon>
    </lineage>
</organism>